<dbReference type="GO" id="GO:0003677">
    <property type="term" value="F:DNA binding"/>
    <property type="evidence" value="ECO:0007669"/>
    <property type="project" value="UniProtKB-KW"/>
</dbReference>
<evidence type="ECO:0000256" key="1">
    <source>
        <dbReference type="SAM" id="Coils"/>
    </source>
</evidence>
<dbReference type="Proteomes" id="UP001288944">
    <property type="component" value="Unassembled WGS sequence"/>
</dbReference>
<accession>A0AAW9KHA7</accession>
<gene>
    <name evidence="2" type="ORF">GNF83_13165</name>
</gene>
<sequence>MNYTVDQVSKELNISKQAIYKQLKKDELKKYITVIDGVKHISTDGLNLLKGENPLEKVIKQQVEEIERLRDDNKRLLYLLEQQNNIILNCQELEKKALNNTELLLLEKKEELKRRAEEYNKSNKTSLFKWFKLSLNG</sequence>
<organism evidence="2 3">
    <name type="scientific">Clostridium perfringens</name>
    <dbReference type="NCBI Taxonomy" id="1502"/>
    <lineage>
        <taxon>Bacteria</taxon>
        <taxon>Bacillati</taxon>
        <taxon>Bacillota</taxon>
        <taxon>Clostridia</taxon>
        <taxon>Eubacteriales</taxon>
        <taxon>Clostridiaceae</taxon>
        <taxon>Clostridium</taxon>
    </lineage>
</organism>
<protein>
    <submittedName>
        <fullName evidence="2">DNA-binding protein</fullName>
    </submittedName>
</protein>
<evidence type="ECO:0000313" key="2">
    <source>
        <dbReference type="EMBL" id="MDZ7542181.1"/>
    </source>
</evidence>
<proteinExistence type="predicted"/>
<dbReference type="EMBL" id="WNUR01000047">
    <property type="protein sequence ID" value="MDZ7542181.1"/>
    <property type="molecule type" value="Genomic_DNA"/>
</dbReference>
<dbReference type="RefSeq" id="WP_279510886.1">
    <property type="nucleotide sequence ID" value="NZ_CP148656.1"/>
</dbReference>
<reference evidence="2" key="1">
    <citation type="submission" date="2019-11" db="EMBL/GenBank/DDBJ databases">
        <title>Characterization of Clostridium perfringens isolates from swine manure treated agricultural soils.</title>
        <authorList>
            <person name="Wushke S.T."/>
        </authorList>
    </citation>
    <scope>NUCLEOTIDE SEQUENCE</scope>
    <source>
        <strain evidence="2">X62</strain>
    </source>
</reference>
<comment type="caution">
    <text evidence="2">The sequence shown here is derived from an EMBL/GenBank/DDBJ whole genome shotgun (WGS) entry which is preliminary data.</text>
</comment>
<keyword evidence="1" id="KW-0175">Coiled coil</keyword>
<dbReference type="AlphaFoldDB" id="A0AAW9KHA7"/>
<feature type="coiled-coil region" evidence="1">
    <location>
        <begin position="59"/>
        <end position="122"/>
    </location>
</feature>
<evidence type="ECO:0000313" key="3">
    <source>
        <dbReference type="Proteomes" id="UP001288944"/>
    </source>
</evidence>
<keyword evidence="2" id="KW-0238">DNA-binding</keyword>
<name>A0AAW9KHA7_CLOPF</name>